<reference evidence="3 4" key="1">
    <citation type="journal article" date="2018" name="IMA Fungus">
        <title>IMA Genome-F 9: Draft genome sequence of Annulohypoxylon stygium, Aspergillus mulundensis, Berkeleyomyces basicola (syn. Thielaviopsis basicola), Ceratocystis smalleyi, two Cercospora beticola strains, Coleophoma cylindrospora, Fusarium fracticaudum, Phialophora cf. hyalina, and Morchella septimelata.</title>
        <authorList>
            <person name="Wingfield B.D."/>
            <person name="Bills G.F."/>
            <person name="Dong Y."/>
            <person name="Huang W."/>
            <person name="Nel W.J."/>
            <person name="Swalarsk-Parry B.S."/>
            <person name="Vaghefi N."/>
            <person name="Wilken P.M."/>
            <person name="An Z."/>
            <person name="de Beer Z.W."/>
            <person name="De Vos L."/>
            <person name="Chen L."/>
            <person name="Duong T.A."/>
            <person name="Gao Y."/>
            <person name="Hammerbacher A."/>
            <person name="Kikkert J.R."/>
            <person name="Li Y."/>
            <person name="Li H."/>
            <person name="Li K."/>
            <person name="Li Q."/>
            <person name="Liu X."/>
            <person name="Ma X."/>
            <person name="Naidoo K."/>
            <person name="Pethybridge S.J."/>
            <person name="Sun J."/>
            <person name="Steenkamp E.T."/>
            <person name="van der Nest M.A."/>
            <person name="van Wyk S."/>
            <person name="Wingfield M.J."/>
            <person name="Xiong C."/>
            <person name="Yue Q."/>
            <person name="Zhang X."/>
        </authorList>
    </citation>
    <scope>NUCLEOTIDE SEQUENCE [LARGE SCALE GENOMIC DNA]</scope>
    <source>
        <strain evidence="3 4">BP6252</strain>
    </source>
</reference>
<dbReference type="Proteomes" id="UP000256645">
    <property type="component" value="Unassembled WGS sequence"/>
</dbReference>
<sequence length="948" mass="107995">MSASQEHNSLKSSRSSRVGPPYFEEKWEREHDTTAQYMKAARVKPSPDSSGGDIQDESPPENASMRFFSRATNEALSIGMQLIEDSLHKCEKFKDFDDESKKLYGVAEKIFKTLQKLDDSSRKSSRGKLTSSNILYDLKSTKPVLRRLIDRSMNLMTDNRAVDPKSHHSLAALSHLRGGNFSSSFRQRIDGRLVNASIELLGIISFISDTLSPDVFTPPPTARNGQSNSGTRHPLGKPGESGKPLQSFANHKLIRTSSTRFHQRPSYSTTCSNCLELFELRESWSINPDKIQFQPQMFFKTGMDKLFQAADNGCHFCRIQLARLLERANKDPNSKIWGIKGAEVQWWKHWNTENVIDVNQGRSSSQISKDFEIRYIDKNGEAMPSDYYITKNISKDEVARSVGASTSSNESLSVAKSWIKTCLDSHELCNSQTHKHVRPPTRLIFIGTAEDKHTRIIESQDKAYDVKYMTLSHRWADHNLIRLTTVNYLQLTKRIDLTQLPQSFIDAVEVVRRLGVYYLWIDCLCIIQDSEADWERESYRMSEIYTGSWCNIAATGAINNLHGLYTKRDPLDIKGCIISTKTPGSMFRVHLDCYGSNEWENAVSSSPLMGRGWVLQEVTLAPRTLYFAYDRLYWQCSMQKSSEDAPSELHTDRMRYYEDPGPETEDDETEFHGPRGWAALVHKYSRCRLTYPAKDKLVAISGIARSFGPAEDYLAGLWRKDLVLQLAWRAFGGRPRPKEYQAPTWSWASTNNEVKYSWCNEKVKNYHVVTRVINTSVIPAAMDEFGRILEGVIRLQGPLLKLRNTGYTVTPLTADWWGTTRRTFTDLHSAREFTILPGQKEMPVDLDYDDEAEPDEILYCMPLYYERERDIGNYGTVHGIVLQPTGRGKGEFCRRGTVFLGDKSAGGAWIIEQFARYCQESASEISEDAFESRSEAKDSLSVFTITLV</sequence>
<evidence type="ECO:0000313" key="4">
    <source>
        <dbReference type="Proteomes" id="UP000256645"/>
    </source>
</evidence>
<comment type="caution">
    <text evidence="3">The sequence shown here is derived from an EMBL/GenBank/DDBJ whole genome shotgun (WGS) entry which is preliminary data.</text>
</comment>
<evidence type="ECO:0000259" key="2">
    <source>
        <dbReference type="Pfam" id="PF06985"/>
    </source>
</evidence>
<protein>
    <recommendedName>
        <fullName evidence="2">Heterokaryon incompatibility domain-containing protein</fullName>
    </recommendedName>
</protein>
<feature type="compositionally biased region" description="Basic and acidic residues" evidence="1">
    <location>
        <begin position="23"/>
        <end position="33"/>
    </location>
</feature>
<dbReference type="InterPro" id="IPR010730">
    <property type="entry name" value="HET"/>
</dbReference>
<feature type="domain" description="Heterokaryon incompatibility" evidence="2">
    <location>
        <begin position="468"/>
        <end position="617"/>
    </location>
</feature>
<dbReference type="STRING" id="1849047.A0A3D8SQ26"/>
<keyword evidence="4" id="KW-1185">Reference proteome</keyword>
<dbReference type="Pfam" id="PF06985">
    <property type="entry name" value="HET"/>
    <property type="match status" value="1"/>
</dbReference>
<dbReference type="EMBL" id="PDLM01000001">
    <property type="protein sequence ID" value="RDW88416.1"/>
    <property type="molecule type" value="Genomic_DNA"/>
</dbReference>
<gene>
    <name evidence="3" type="ORF">BP6252_00448</name>
</gene>
<proteinExistence type="predicted"/>
<feature type="compositionally biased region" description="Polar residues" evidence="1">
    <location>
        <begin position="1"/>
        <end position="16"/>
    </location>
</feature>
<dbReference type="OrthoDB" id="5125733at2759"/>
<dbReference type="PANTHER" id="PTHR33112:SF16">
    <property type="entry name" value="HETEROKARYON INCOMPATIBILITY DOMAIN-CONTAINING PROTEIN"/>
    <property type="match status" value="1"/>
</dbReference>
<feature type="region of interest" description="Disordered" evidence="1">
    <location>
        <begin position="1"/>
        <end position="62"/>
    </location>
</feature>
<name>A0A3D8SQ26_9HELO</name>
<organism evidence="3 4">
    <name type="scientific">Coleophoma cylindrospora</name>
    <dbReference type="NCBI Taxonomy" id="1849047"/>
    <lineage>
        <taxon>Eukaryota</taxon>
        <taxon>Fungi</taxon>
        <taxon>Dikarya</taxon>
        <taxon>Ascomycota</taxon>
        <taxon>Pezizomycotina</taxon>
        <taxon>Leotiomycetes</taxon>
        <taxon>Helotiales</taxon>
        <taxon>Dermateaceae</taxon>
        <taxon>Coleophoma</taxon>
    </lineage>
</organism>
<evidence type="ECO:0000313" key="3">
    <source>
        <dbReference type="EMBL" id="RDW88416.1"/>
    </source>
</evidence>
<accession>A0A3D8SQ26</accession>
<evidence type="ECO:0000256" key="1">
    <source>
        <dbReference type="SAM" id="MobiDB-lite"/>
    </source>
</evidence>
<feature type="region of interest" description="Disordered" evidence="1">
    <location>
        <begin position="216"/>
        <end position="245"/>
    </location>
</feature>
<dbReference type="PANTHER" id="PTHR33112">
    <property type="entry name" value="DOMAIN PROTEIN, PUTATIVE-RELATED"/>
    <property type="match status" value="1"/>
</dbReference>
<dbReference type="AlphaFoldDB" id="A0A3D8SQ26"/>